<comment type="caution">
    <text evidence="3">The sequence shown here is derived from an EMBL/GenBank/DDBJ whole genome shotgun (WGS) entry which is preliminary data.</text>
</comment>
<dbReference type="InterPro" id="IPR051199">
    <property type="entry name" value="LPS_LOS_Heptosyltrfase"/>
</dbReference>
<evidence type="ECO:0000256" key="2">
    <source>
        <dbReference type="ARBA" id="ARBA00022679"/>
    </source>
</evidence>
<dbReference type="EMBL" id="BMMK01000002">
    <property type="protein sequence ID" value="GGM36804.1"/>
    <property type="molecule type" value="Genomic_DNA"/>
</dbReference>
<dbReference type="Gene3D" id="3.40.50.2000">
    <property type="entry name" value="Glycogen Phosphorylase B"/>
    <property type="match status" value="2"/>
</dbReference>
<dbReference type="CDD" id="cd03789">
    <property type="entry name" value="GT9_LPS_heptosyltransferase"/>
    <property type="match status" value="1"/>
</dbReference>
<sequence length="334" mass="35359">MRTERRNGSRPKVVVLRALKLGDLLIAVPALRALRRAFPDHWIQLATSGWLAPVVALAEAVDQVLPTRGLAPLGPAAQRPAVAVNLHGAGPRSTEVLAALRPRRRIGHRAAGWDGPEWEDDLHERVRWCRLLQTYGIPADPADLGIRRLEVANPVPGATVVHPGAAHGSRRWPVDRCAAVARRLAARGHHVVVTGAESEAGLAGQLARQAGLPADRVLAGRTGLAELAAVVAGARLVVSADTGVAHLSYAYRTPSVVLFGPVPARSWGPPEAGPHVALSDDRARRGDPFAADPDPALLGVGVNDVLAAVDRLSTFRSQSPGGHYQLDVTKIPPL</sequence>
<reference evidence="3" key="1">
    <citation type="journal article" date="2014" name="Int. J. Syst. Evol. Microbiol.">
        <title>Complete genome sequence of Corynebacterium casei LMG S-19264T (=DSM 44701T), isolated from a smear-ripened cheese.</title>
        <authorList>
            <consortium name="US DOE Joint Genome Institute (JGI-PGF)"/>
            <person name="Walter F."/>
            <person name="Albersmeier A."/>
            <person name="Kalinowski J."/>
            <person name="Ruckert C."/>
        </authorList>
    </citation>
    <scope>NUCLEOTIDE SEQUENCE</scope>
    <source>
        <strain evidence="3">CGMCC 4.5737</strain>
    </source>
</reference>
<dbReference type="GO" id="GO:0008713">
    <property type="term" value="F:ADP-heptose-lipopolysaccharide heptosyltransferase activity"/>
    <property type="evidence" value="ECO:0007669"/>
    <property type="project" value="TreeGrafter"/>
</dbReference>
<dbReference type="Pfam" id="PF01075">
    <property type="entry name" value="Glyco_transf_9"/>
    <property type="match status" value="1"/>
</dbReference>
<evidence type="ECO:0000313" key="4">
    <source>
        <dbReference type="Proteomes" id="UP000637578"/>
    </source>
</evidence>
<reference evidence="3" key="2">
    <citation type="submission" date="2020-09" db="EMBL/GenBank/DDBJ databases">
        <authorList>
            <person name="Sun Q."/>
            <person name="Zhou Y."/>
        </authorList>
    </citation>
    <scope>NUCLEOTIDE SEQUENCE</scope>
    <source>
        <strain evidence="3">CGMCC 4.5737</strain>
    </source>
</reference>
<dbReference type="RefSeq" id="WP_189053415.1">
    <property type="nucleotide sequence ID" value="NZ_BMMK01000002.1"/>
</dbReference>
<dbReference type="PANTHER" id="PTHR30160">
    <property type="entry name" value="TETRAACYLDISACCHARIDE 4'-KINASE-RELATED"/>
    <property type="match status" value="1"/>
</dbReference>
<dbReference type="GO" id="GO:0005829">
    <property type="term" value="C:cytosol"/>
    <property type="evidence" value="ECO:0007669"/>
    <property type="project" value="TreeGrafter"/>
</dbReference>
<keyword evidence="1" id="KW-0328">Glycosyltransferase</keyword>
<accession>A0A8J3FSK7</accession>
<evidence type="ECO:0008006" key="5">
    <source>
        <dbReference type="Google" id="ProtNLM"/>
    </source>
</evidence>
<dbReference type="PANTHER" id="PTHR30160:SF1">
    <property type="entry name" value="LIPOPOLYSACCHARIDE 1,2-N-ACETYLGLUCOSAMINETRANSFERASE-RELATED"/>
    <property type="match status" value="1"/>
</dbReference>
<proteinExistence type="predicted"/>
<dbReference type="SUPFAM" id="SSF53756">
    <property type="entry name" value="UDP-Glycosyltransferase/glycogen phosphorylase"/>
    <property type="match status" value="1"/>
</dbReference>
<keyword evidence="2" id="KW-0808">Transferase</keyword>
<dbReference type="AlphaFoldDB" id="A0A8J3FSK7"/>
<keyword evidence="4" id="KW-1185">Reference proteome</keyword>
<evidence type="ECO:0000313" key="3">
    <source>
        <dbReference type="EMBL" id="GGM36804.1"/>
    </source>
</evidence>
<name>A0A8J3FSK7_9PSEU</name>
<protein>
    <recommendedName>
        <fullName evidence="5">ADP-heptose:LPS heptosyltransferase</fullName>
    </recommendedName>
</protein>
<evidence type="ECO:0000256" key="1">
    <source>
        <dbReference type="ARBA" id="ARBA00022676"/>
    </source>
</evidence>
<gene>
    <name evidence="3" type="ORF">GCM10012275_04920</name>
</gene>
<dbReference type="InterPro" id="IPR002201">
    <property type="entry name" value="Glyco_trans_9"/>
</dbReference>
<dbReference type="GO" id="GO:0009244">
    <property type="term" value="P:lipopolysaccharide core region biosynthetic process"/>
    <property type="evidence" value="ECO:0007669"/>
    <property type="project" value="TreeGrafter"/>
</dbReference>
<dbReference type="Proteomes" id="UP000637578">
    <property type="component" value="Unassembled WGS sequence"/>
</dbReference>
<organism evidence="3 4">
    <name type="scientific">Longimycelium tulufanense</name>
    <dbReference type="NCBI Taxonomy" id="907463"/>
    <lineage>
        <taxon>Bacteria</taxon>
        <taxon>Bacillati</taxon>
        <taxon>Actinomycetota</taxon>
        <taxon>Actinomycetes</taxon>
        <taxon>Pseudonocardiales</taxon>
        <taxon>Pseudonocardiaceae</taxon>
        <taxon>Longimycelium</taxon>
    </lineage>
</organism>